<dbReference type="PANTHER" id="PTHR43785">
    <property type="entry name" value="GAMMA-GLUTAMYLPUTRESCINE SYNTHETASE"/>
    <property type="match status" value="1"/>
</dbReference>
<dbReference type="InterPro" id="IPR027303">
    <property type="entry name" value="Gln_synth_gly_rich_site"/>
</dbReference>
<evidence type="ECO:0000256" key="1">
    <source>
        <dbReference type="ARBA" id="ARBA00001946"/>
    </source>
</evidence>
<dbReference type="InterPro" id="IPR008146">
    <property type="entry name" value="Gln_synth_cat_dom"/>
</dbReference>
<keyword evidence="5" id="KW-0460">Magnesium</keyword>
<evidence type="ECO:0000256" key="2">
    <source>
        <dbReference type="ARBA" id="ARBA00022598"/>
    </source>
</evidence>
<reference evidence="8" key="1">
    <citation type="submission" date="2018-05" db="EMBL/GenBank/DDBJ databases">
        <authorList>
            <person name="Lanie J.A."/>
            <person name="Ng W.-L."/>
            <person name="Kazmierczak K.M."/>
            <person name="Andrzejewski T.M."/>
            <person name="Davidsen T.M."/>
            <person name="Wayne K.J."/>
            <person name="Tettelin H."/>
            <person name="Glass J.I."/>
            <person name="Rusch D."/>
            <person name="Podicherti R."/>
            <person name="Tsui H.-C.T."/>
            <person name="Winkler M.E."/>
        </authorList>
    </citation>
    <scope>NUCLEOTIDE SEQUENCE</scope>
</reference>
<keyword evidence="4" id="KW-0067">ATP-binding</keyword>
<evidence type="ECO:0000259" key="6">
    <source>
        <dbReference type="PROSITE" id="PS51986"/>
    </source>
</evidence>
<proteinExistence type="predicted"/>
<dbReference type="InterPro" id="IPR008147">
    <property type="entry name" value="Gln_synt_N"/>
</dbReference>
<accession>A0A381TSP7</accession>
<dbReference type="PROSITE" id="PS51986">
    <property type="entry name" value="GS_BETA_GRASP"/>
    <property type="match status" value="1"/>
</dbReference>
<evidence type="ECO:0000259" key="7">
    <source>
        <dbReference type="PROSITE" id="PS51987"/>
    </source>
</evidence>
<evidence type="ECO:0000313" key="8">
    <source>
        <dbReference type="EMBL" id="SVA19072.1"/>
    </source>
</evidence>
<dbReference type="GO" id="GO:0006542">
    <property type="term" value="P:glutamine biosynthetic process"/>
    <property type="evidence" value="ECO:0007669"/>
    <property type="project" value="InterPro"/>
</dbReference>
<dbReference type="SUPFAM" id="SSF55931">
    <property type="entry name" value="Glutamine synthetase/guanido kinase"/>
    <property type="match status" value="1"/>
</dbReference>
<dbReference type="SUPFAM" id="SSF54368">
    <property type="entry name" value="Glutamine synthetase, N-terminal domain"/>
    <property type="match status" value="1"/>
</dbReference>
<dbReference type="AlphaFoldDB" id="A0A381TSP7"/>
<evidence type="ECO:0000256" key="3">
    <source>
        <dbReference type="ARBA" id="ARBA00022741"/>
    </source>
</evidence>
<organism evidence="8">
    <name type="scientific">marine metagenome</name>
    <dbReference type="NCBI Taxonomy" id="408172"/>
    <lineage>
        <taxon>unclassified sequences</taxon>
        <taxon>metagenomes</taxon>
        <taxon>ecological metagenomes</taxon>
    </lineage>
</organism>
<dbReference type="PROSITE" id="PS00181">
    <property type="entry name" value="GLNA_ATP"/>
    <property type="match status" value="1"/>
</dbReference>
<keyword evidence="3" id="KW-0547">Nucleotide-binding</keyword>
<dbReference type="GO" id="GO:0006598">
    <property type="term" value="P:polyamine catabolic process"/>
    <property type="evidence" value="ECO:0007669"/>
    <property type="project" value="TreeGrafter"/>
</dbReference>
<feature type="domain" description="GS beta-grasp" evidence="6">
    <location>
        <begin position="26"/>
        <end position="117"/>
    </location>
</feature>
<dbReference type="Gene3D" id="3.30.590.10">
    <property type="entry name" value="Glutamine synthetase/guanido kinase, catalytic domain"/>
    <property type="match status" value="1"/>
</dbReference>
<dbReference type="InterPro" id="IPR036651">
    <property type="entry name" value="Gln_synt_N_sf"/>
</dbReference>
<dbReference type="Pfam" id="PF00120">
    <property type="entry name" value="Gln-synt_C"/>
    <property type="match status" value="1"/>
</dbReference>
<dbReference type="EMBL" id="UINC01005101">
    <property type="protein sequence ID" value="SVA19072.1"/>
    <property type="molecule type" value="Genomic_DNA"/>
</dbReference>
<keyword evidence="2" id="KW-0436">Ligase</keyword>
<dbReference type="InterPro" id="IPR014746">
    <property type="entry name" value="Gln_synth/guanido_kin_cat_dom"/>
</dbReference>
<sequence length="458" mass="50687">MSAGKVPPNLRERAPMTAVKDWLDTREIELVECLVPDINGVSKGKVVPAADLVSGEIRLPEAVFGQDVIGGWCEDHDLFDVADVDMLLVPDATTLVVQPWSNTKTAQCICDCESLDGIPLAIAPRTILRNILGLFHAKEMQPVIAQEAEFYLVERNPDPDKPLEAAKGVSGRQQKTPRSFQMEALSEFSPFLERLYEYSSGHEIVTAGVVTEMGCGQLEVNFRHGDAMACADAMFNFKRIARQAALEQGYYATFLSKPMSAQPGSAMHLHQSIVDISSNNNVFSTKDGDHSEQFYAYLGGLQKYMPSVMAFLAPNVNSYRRFEDAESCPINTEWGIDNRTTGFRVPRSSADSTRIENRIPGSDTNPYLAVAASLACGYLGMQEGLRPGEPTTESAWDLEHTLPRTLRESLDLLLDSQPLIDLFGERFVKVFVDLKLRELGAFSSTVTAWEREHLVLTT</sequence>
<gene>
    <name evidence="8" type="ORF">METZ01_LOCUS71926</name>
</gene>
<dbReference type="PROSITE" id="PS51987">
    <property type="entry name" value="GS_CATALYTIC"/>
    <property type="match status" value="1"/>
</dbReference>
<dbReference type="PANTHER" id="PTHR43785:SF3">
    <property type="entry name" value="GS CATALYTIC DOMAIN-CONTAINING PROTEIN"/>
    <property type="match status" value="1"/>
</dbReference>
<dbReference type="GO" id="GO:0005524">
    <property type="term" value="F:ATP binding"/>
    <property type="evidence" value="ECO:0007669"/>
    <property type="project" value="UniProtKB-KW"/>
</dbReference>
<dbReference type="SMART" id="SM01230">
    <property type="entry name" value="Gln-synt_C"/>
    <property type="match status" value="1"/>
</dbReference>
<dbReference type="Gene3D" id="3.10.20.70">
    <property type="entry name" value="Glutamine synthetase, N-terminal domain"/>
    <property type="match status" value="1"/>
</dbReference>
<protein>
    <submittedName>
        <fullName evidence="8">Uncharacterized protein</fullName>
    </submittedName>
</protein>
<comment type="cofactor">
    <cofactor evidence="1">
        <name>Mg(2+)</name>
        <dbReference type="ChEBI" id="CHEBI:18420"/>
    </cofactor>
</comment>
<evidence type="ECO:0000256" key="4">
    <source>
        <dbReference type="ARBA" id="ARBA00022840"/>
    </source>
</evidence>
<feature type="domain" description="GS catalytic" evidence="7">
    <location>
        <begin position="124"/>
        <end position="458"/>
    </location>
</feature>
<dbReference type="GO" id="GO:0004356">
    <property type="term" value="F:glutamine synthetase activity"/>
    <property type="evidence" value="ECO:0007669"/>
    <property type="project" value="InterPro"/>
</dbReference>
<name>A0A381TSP7_9ZZZZ</name>
<evidence type="ECO:0000256" key="5">
    <source>
        <dbReference type="ARBA" id="ARBA00022842"/>
    </source>
</evidence>